<dbReference type="AlphaFoldDB" id="A0A225VPE5"/>
<name>A0A225VPE5_9STRA</name>
<dbReference type="OrthoDB" id="89136at2759"/>
<protein>
    <submittedName>
        <fullName evidence="1">Uncharacterized protein</fullName>
    </submittedName>
</protein>
<keyword evidence="2" id="KW-1185">Reference proteome</keyword>
<evidence type="ECO:0000313" key="1">
    <source>
        <dbReference type="EMBL" id="OWZ07303.1"/>
    </source>
</evidence>
<comment type="caution">
    <text evidence="1">The sequence shown here is derived from an EMBL/GenBank/DDBJ whole genome shotgun (WGS) entry which is preliminary data.</text>
</comment>
<evidence type="ECO:0000313" key="2">
    <source>
        <dbReference type="Proteomes" id="UP000198211"/>
    </source>
</evidence>
<sequence>MSLINVNLQALATGGADYLASLYTFNESNPGVALLSYDKSFADIVGTNATGRKIADLDWQAFHEGGVYNKKDNSLYISSNYVSLADNINMTVLSLDDYSVRSTQFSGLAMANGGSSYYPP</sequence>
<dbReference type="InterPro" id="IPR052988">
    <property type="entry name" value="Oryzine_lactonohydrolase"/>
</dbReference>
<dbReference type="PANTHER" id="PTHR47064">
    <property type="entry name" value="PUTATIVE (AFU_ORTHOLOGUE AFUA_1G08990)-RELATED"/>
    <property type="match status" value="1"/>
</dbReference>
<organism evidence="1 2">
    <name type="scientific">Phytophthora megakarya</name>
    <dbReference type="NCBI Taxonomy" id="4795"/>
    <lineage>
        <taxon>Eukaryota</taxon>
        <taxon>Sar</taxon>
        <taxon>Stramenopiles</taxon>
        <taxon>Oomycota</taxon>
        <taxon>Peronosporomycetes</taxon>
        <taxon>Peronosporales</taxon>
        <taxon>Peronosporaceae</taxon>
        <taxon>Phytophthora</taxon>
    </lineage>
</organism>
<reference evidence="2" key="1">
    <citation type="submission" date="2017-03" db="EMBL/GenBank/DDBJ databases">
        <title>Phytopthora megakarya and P. palmivora, two closely related causual agents of cacao black pod achieved similar genome size and gene model numbers by different mechanisms.</title>
        <authorList>
            <person name="Ali S."/>
            <person name="Shao J."/>
            <person name="Larry D.J."/>
            <person name="Kronmiller B."/>
            <person name="Shen D."/>
            <person name="Strem M.D."/>
            <person name="Melnick R.L."/>
            <person name="Guiltinan M.J."/>
            <person name="Tyler B.M."/>
            <person name="Meinhardt L.W."/>
            <person name="Bailey B.A."/>
        </authorList>
    </citation>
    <scope>NUCLEOTIDE SEQUENCE [LARGE SCALE GENOMIC DNA]</scope>
    <source>
        <strain evidence="2">zdho120</strain>
    </source>
</reference>
<dbReference type="EMBL" id="NBNE01003594">
    <property type="protein sequence ID" value="OWZ07303.1"/>
    <property type="molecule type" value="Genomic_DNA"/>
</dbReference>
<proteinExistence type="predicted"/>
<dbReference type="PANTHER" id="PTHR47064:SF2">
    <property type="entry name" value="SMP-30_GLUCONOLACTONASE_LRE-LIKE REGION DOMAIN-CONTAINING PROTEIN-RELATED"/>
    <property type="match status" value="1"/>
</dbReference>
<dbReference type="Proteomes" id="UP000198211">
    <property type="component" value="Unassembled WGS sequence"/>
</dbReference>
<gene>
    <name evidence="1" type="ORF">PHMEG_00020319</name>
</gene>
<feature type="non-terminal residue" evidence="1">
    <location>
        <position position="120"/>
    </location>
</feature>
<accession>A0A225VPE5</accession>
<dbReference type="STRING" id="4795.A0A225VPE5"/>